<evidence type="ECO:0000313" key="1">
    <source>
        <dbReference type="EMBL" id="GHO93798.1"/>
    </source>
</evidence>
<protein>
    <submittedName>
        <fullName evidence="1">Uncharacterized protein</fullName>
    </submittedName>
</protein>
<keyword evidence="2" id="KW-1185">Reference proteome</keyword>
<dbReference type="Proteomes" id="UP000597444">
    <property type="component" value="Unassembled WGS sequence"/>
</dbReference>
<comment type="caution">
    <text evidence="1">The sequence shown here is derived from an EMBL/GenBank/DDBJ whole genome shotgun (WGS) entry which is preliminary data.</text>
</comment>
<gene>
    <name evidence="1" type="ORF">KSF_038460</name>
</gene>
<organism evidence="1 2">
    <name type="scientific">Reticulibacter mediterranei</name>
    <dbReference type="NCBI Taxonomy" id="2778369"/>
    <lineage>
        <taxon>Bacteria</taxon>
        <taxon>Bacillati</taxon>
        <taxon>Chloroflexota</taxon>
        <taxon>Ktedonobacteria</taxon>
        <taxon>Ktedonobacterales</taxon>
        <taxon>Reticulibacteraceae</taxon>
        <taxon>Reticulibacter</taxon>
    </lineage>
</organism>
<accession>A0A8J3IHL8</accession>
<sequence>MRDIGRMSGFFSAYSALQTGITPYHAKYAITSVCDPKTLSDPKLLKRSKEDLDPHAIYLEENDCQDLYTEGWNEGHSQGVRAYETRDLELIGEIARLAGRLAPFYTSYTTAENDARDCQVVGEARAHFIMNWRQTGGDRRRRKGI</sequence>
<proteinExistence type="predicted"/>
<name>A0A8J3IHL8_9CHLR</name>
<dbReference type="EMBL" id="BNJK01000001">
    <property type="protein sequence ID" value="GHO93798.1"/>
    <property type="molecule type" value="Genomic_DNA"/>
</dbReference>
<evidence type="ECO:0000313" key="2">
    <source>
        <dbReference type="Proteomes" id="UP000597444"/>
    </source>
</evidence>
<dbReference type="AlphaFoldDB" id="A0A8J3IHL8"/>
<reference evidence="1" key="1">
    <citation type="submission" date="2020-10" db="EMBL/GenBank/DDBJ databases">
        <title>Taxonomic study of unclassified bacteria belonging to the class Ktedonobacteria.</title>
        <authorList>
            <person name="Yabe S."/>
            <person name="Wang C.M."/>
            <person name="Zheng Y."/>
            <person name="Sakai Y."/>
            <person name="Cavaletti L."/>
            <person name="Monciardini P."/>
            <person name="Donadio S."/>
        </authorList>
    </citation>
    <scope>NUCLEOTIDE SEQUENCE</scope>
    <source>
        <strain evidence="1">ID150040</strain>
    </source>
</reference>